<reference evidence="7" key="2">
    <citation type="submission" date="2021-02" db="UniProtKB">
        <authorList>
            <consortium name="EnsemblMetazoa"/>
        </authorList>
    </citation>
    <scope>IDENTIFICATION</scope>
    <source>
        <strain evidence="7">LVP_AGWG</strain>
    </source>
</reference>
<dbReference type="InterPro" id="IPR011990">
    <property type="entry name" value="TPR-like_helical_dom_sf"/>
</dbReference>
<keyword evidence="2" id="KW-0963">Cytoplasm</keyword>
<gene>
    <name evidence="7" type="primary">5568398</name>
</gene>
<dbReference type="SMART" id="SM00028">
    <property type="entry name" value="TPR"/>
    <property type="match status" value="2"/>
</dbReference>
<keyword evidence="8" id="KW-1185">Reference proteome</keyword>
<dbReference type="InterPro" id="IPR019734">
    <property type="entry name" value="TPR_rpt"/>
</dbReference>
<dbReference type="Proteomes" id="UP000008820">
    <property type="component" value="Chromosome 3"/>
</dbReference>
<evidence type="ECO:0000256" key="3">
    <source>
        <dbReference type="ARBA" id="ARBA00022737"/>
    </source>
</evidence>
<dbReference type="PANTHER" id="PTHR46630">
    <property type="entry name" value="TETRATRICOPEPTIDE REPEAT PROTEIN 29"/>
    <property type="match status" value="1"/>
</dbReference>
<dbReference type="SUPFAM" id="SSF48452">
    <property type="entry name" value="TPR-like"/>
    <property type="match status" value="1"/>
</dbReference>
<dbReference type="GO" id="GO:0005929">
    <property type="term" value="C:cilium"/>
    <property type="evidence" value="ECO:0007669"/>
    <property type="project" value="TreeGrafter"/>
</dbReference>
<evidence type="ECO:0000313" key="8">
    <source>
        <dbReference type="Proteomes" id="UP000008820"/>
    </source>
</evidence>
<dbReference type="VEuPathDB" id="VectorBase:AAEL006758"/>
<accession>A0A1S4FEP6</accession>
<evidence type="ECO:0000256" key="5">
    <source>
        <dbReference type="ARBA" id="ARBA00040665"/>
    </source>
</evidence>
<dbReference type="Gene3D" id="1.25.40.10">
    <property type="entry name" value="Tetratricopeptide repeat domain"/>
    <property type="match status" value="1"/>
</dbReference>
<keyword evidence="3" id="KW-0677">Repeat</keyword>
<dbReference type="InterPro" id="IPR051476">
    <property type="entry name" value="Bac_ResReg_Asp_Phosphatase"/>
</dbReference>
<name>A0A1S4FEP6_AEDAE</name>
<reference evidence="7 8" key="1">
    <citation type="submission" date="2017-06" db="EMBL/GenBank/DDBJ databases">
        <title>Aedes aegypti genome working group (AGWG) sequencing and assembly.</title>
        <authorList>
            <consortium name="Aedes aegypti Genome Working Group (AGWG)"/>
            <person name="Matthews B.J."/>
        </authorList>
    </citation>
    <scope>NUCLEOTIDE SEQUENCE [LARGE SCALE GENOMIC DNA]</scope>
    <source>
        <strain evidence="7 8">LVP_AGWG</strain>
    </source>
</reference>
<dbReference type="PANTHER" id="PTHR46630:SF1">
    <property type="entry name" value="TETRATRICOPEPTIDE REPEAT PROTEIN 29"/>
    <property type="match status" value="1"/>
</dbReference>
<evidence type="ECO:0000256" key="6">
    <source>
        <dbReference type="ARBA" id="ARBA00044739"/>
    </source>
</evidence>
<evidence type="ECO:0000256" key="4">
    <source>
        <dbReference type="ARBA" id="ARBA00022803"/>
    </source>
</evidence>
<sequence length="430" mass="49177">MSASSLIRPGLTTAIVGHLPAIKSRLRKKVPLLTFQDVRRARIPFYEALASELYEGGCPNAAFLLLQLIEFEHDHVPPTSDPSIEEKRLKNSKNLLNFLFKSLREAEGHKNEQRFADEVEHLLKIGRSFQDDAQKRWIARQFFLIGLDRCADCQLEGSRIGTLVKYYYGSFLLKDQILDEAVQMLESAESWASGKSWPLDEGKGIFGSQLLISEIYHQLFLAYSAMCERYKLTDAMQFDLYIQLSHEAAVKSNLDAVLCESYIKYGDFQLDQGNHREALNCYKQASKKARSTNALDKVCKLNIRMAAAHRSLNEMKDCEILLRNVDSMTSCDRKSECYAELQLLNGEIHFWNGRLPEALEAFNEARDVYKHLQMESKMIQACCFAALAAGETHFGQYAKLVKKVEFQGPISENESLFKLLQWNVDNVPFW</sequence>
<dbReference type="GO" id="GO:0003341">
    <property type="term" value="P:cilium movement"/>
    <property type="evidence" value="ECO:0007669"/>
    <property type="project" value="TreeGrafter"/>
</dbReference>
<organism evidence="7 8">
    <name type="scientific">Aedes aegypti</name>
    <name type="common">Yellowfever mosquito</name>
    <name type="synonym">Culex aegypti</name>
    <dbReference type="NCBI Taxonomy" id="7159"/>
    <lineage>
        <taxon>Eukaryota</taxon>
        <taxon>Metazoa</taxon>
        <taxon>Ecdysozoa</taxon>
        <taxon>Arthropoda</taxon>
        <taxon>Hexapoda</taxon>
        <taxon>Insecta</taxon>
        <taxon>Pterygota</taxon>
        <taxon>Neoptera</taxon>
        <taxon>Endopterygota</taxon>
        <taxon>Diptera</taxon>
        <taxon>Nematocera</taxon>
        <taxon>Culicoidea</taxon>
        <taxon>Culicidae</taxon>
        <taxon>Culicinae</taxon>
        <taxon>Aedini</taxon>
        <taxon>Aedes</taxon>
        <taxon>Stegomyia</taxon>
    </lineage>
</organism>
<keyword evidence="4" id="KW-0802">TPR repeat</keyword>
<dbReference type="GO" id="GO:0005737">
    <property type="term" value="C:cytoplasm"/>
    <property type="evidence" value="ECO:0007669"/>
    <property type="project" value="UniProtKB-SubCell"/>
</dbReference>
<dbReference type="InParanoid" id="A0A1S4FEP6"/>
<evidence type="ECO:0000256" key="2">
    <source>
        <dbReference type="ARBA" id="ARBA00022490"/>
    </source>
</evidence>
<evidence type="ECO:0000313" key="7">
    <source>
        <dbReference type="EnsemblMetazoa" id="AAEL006758-PA"/>
    </source>
</evidence>
<dbReference type="EnsemblMetazoa" id="AAEL006758-RA">
    <property type="protein sequence ID" value="AAEL006758-PA"/>
    <property type="gene ID" value="AAEL006758"/>
</dbReference>
<comment type="subcellular location">
    <subcellularLocation>
        <location evidence="1">Cytoplasm</location>
    </subcellularLocation>
</comment>
<evidence type="ECO:0000256" key="1">
    <source>
        <dbReference type="ARBA" id="ARBA00004496"/>
    </source>
</evidence>
<protein>
    <recommendedName>
        <fullName evidence="5">Tetratricopeptide repeat protein 29</fullName>
    </recommendedName>
</protein>
<dbReference type="AlphaFoldDB" id="A0A1S4FEP6"/>
<comment type="function">
    <text evidence="6">Axonemal protein which is implicated in axonemal and/or peri-axonemal structure assembly and regulates flagellum assembly and beating and therefore sperm motility.</text>
</comment>
<proteinExistence type="predicted"/>
<dbReference type="OrthoDB" id="7594656at2759"/>